<reference evidence="3 4" key="1">
    <citation type="submission" date="2023-01" db="EMBL/GenBank/DDBJ databases">
        <title>Analysis of 21 Apiospora genomes using comparative genomics revels a genus with tremendous synthesis potential of carbohydrate active enzymes and secondary metabolites.</title>
        <authorList>
            <person name="Sorensen T."/>
        </authorList>
    </citation>
    <scope>NUCLEOTIDE SEQUENCE [LARGE SCALE GENOMIC DNA]</scope>
    <source>
        <strain evidence="3 4">CBS 135458</strain>
    </source>
</reference>
<keyword evidence="2" id="KW-1133">Transmembrane helix</keyword>
<dbReference type="GeneID" id="92086954"/>
<gene>
    <name evidence="3" type="ORF">PG994_002482</name>
</gene>
<keyword evidence="2" id="KW-0472">Membrane</keyword>
<evidence type="ECO:0000313" key="4">
    <source>
        <dbReference type="Proteomes" id="UP001480595"/>
    </source>
</evidence>
<feature type="region of interest" description="Disordered" evidence="1">
    <location>
        <begin position="26"/>
        <end position="46"/>
    </location>
</feature>
<sequence length="111" mass="11782">MFTRTTALRSSVCAARMNRSCIPPRSMRARNYATEPEPTPKEGGVTKDAGSIARVIAGVACVGIAGTFALLLGNPRKAKEVGPPQVQPQPDHPYVKANAPLQSRKPGRTGE</sequence>
<evidence type="ECO:0000256" key="1">
    <source>
        <dbReference type="SAM" id="MobiDB-lite"/>
    </source>
</evidence>
<proteinExistence type="predicted"/>
<dbReference type="EMBL" id="JAQQWL010000002">
    <property type="protein sequence ID" value="KAK8087508.1"/>
    <property type="molecule type" value="Genomic_DNA"/>
</dbReference>
<feature type="transmembrane region" description="Helical" evidence="2">
    <location>
        <begin position="52"/>
        <end position="72"/>
    </location>
</feature>
<feature type="region of interest" description="Disordered" evidence="1">
    <location>
        <begin position="78"/>
        <end position="111"/>
    </location>
</feature>
<evidence type="ECO:0000256" key="2">
    <source>
        <dbReference type="SAM" id="Phobius"/>
    </source>
</evidence>
<comment type="caution">
    <text evidence="3">The sequence shown here is derived from an EMBL/GenBank/DDBJ whole genome shotgun (WGS) entry which is preliminary data.</text>
</comment>
<protein>
    <submittedName>
        <fullName evidence="3">Uncharacterized protein</fullName>
    </submittedName>
</protein>
<dbReference type="Proteomes" id="UP001480595">
    <property type="component" value="Unassembled WGS sequence"/>
</dbReference>
<keyword evidence="2" id="KW-0812">Transmembrane</keyword>
<keyword evidence="4" id="KW-1185">Reference proteome</keyword>
<organism evidence="3 4">
    <name type="scientific">Apiospora phragmitis</name>
    <dbReference type="NCBI Taxonomy" id="2905665"/>
    <lineage>
        <taxon>Eukaryota</taxon>
        <taxon>Fungi</taxon>
        <taxon>Dikarya</taxon>
        <taxon>Ascomycota</taxon>
        <taxon>Pezizomycotina</taxon>
        <taxon>Sordariomycetes</taxon>
        <taxon>Xylariomycetidae</taxon>
        <taxon>Amphisphaeriales</taxon>
        <taxon>Apiosporaceae</taxon>
        <taxon>Apiospora</taxon>
    </lineage>
</organism>
<dbReference type="RefSeq" id="XP_066722032.1">
    <property type="nucleotide sequence ID" value="XM_066853891.1"/>
</dbReference>
<accession>A0ABR1WWJ8</accession>
<name>A0ABR1WWJ8_9PEZI</name>
<evidence type="ECO:0000313" key="3">
    <source>
        <dbReference type="EMBL" id="KAK8087508.1"/>
    </source>
</evidence>